<evidence type="ECO:0000313" key="13">
    <source>
        <dbReference type="EMBL" id="ACH40485.1"/>
    </source>
</evidence>
<keyword evidence="5" id="KW-0378">Hydrolase</keyword>
<dbReference type="InterPro" id="IPR027417">
    <property type="entry name" value="P-loop_NTPase"/>
</dbReference>
<keyword evidence="7" id="KW-0067">ATP-binding</keyword>
<evidence type="ECO:0000256" key="5">
    <source>
        <dbReference type="ARBA" id="ARBA00022801"/>
    </source>
</evidence>
<dbReference type="HOGENOM" id="CLU_612179_0_0_7"/>
<dbReference type="Gene3D" id="3.40.50.300">
    <property type="entry name" value="P-loop containing nucleotide triphosphate hydrolases"/>
    <property type="match status" value="1"/>
</dbReference>
<evidence type="ECO:0000313" key="14">
    <source>
        <dbReference type="Proteomes" id="UP000008825"/>
    </source>
</evidence>
<dbReference type="GO" id="GO:1990077">
    <property type="term" value="C:primosome complex"/>
    <property type="evidence" value="ECO:0007669"/>
    <property type="project" value="UniProtKB-KW"/>
</dbReference>
<comment type="catalytic activity">
    <reaction evidence="11">
        <text>ATP + H2O = ADP + phosphate + H(+)</text>
        <dbReference type="Rhea" id="RHEA:13065"/>
        <dbReference type="ChEBI" id="CHEBI:15377"/>
        <dbReference type="ChEBI" id="CHEBI:15378"/>
        <dbReference type="ChEBI" id="CHEBI:30616"/>
        <dbReference type="ChEBI" id="CHEBI:43474"/>
        <dbReference type="ChEBI" id="CHEBI:456216"/>
        <dbReference type="EC" id="5.6.2.3"/>
    </reaction>
</comment>
<dbReference type="GO" id="GO:0006269">
    <property type="term" value="P:DNA replication, synthesis of primer"/>
    <property type="evidence" value="ECO:0007669"/>
    <property type="project" value="UniProtKB-KW"/>
</dbReference>
<evidence type="ECO:0000256" key="6">
    <source>
        <dbReference type="ARBA" id="ARBA00022806"/>
    </source>
</evidence>
<evidence type="ECO:0000256" key="7">
    <source>
        <dbReference type="ARBA" id="ARBA00022840"/>
    </source>
</evidence>
<keyword evidence="9" id="KW-0413">Isomerase</keyword>
<feature type="domain" description="SF4 helicase" evidence="12">
    <location>
        <begin position="175"/>
        <end position="441"/>
    </location>
</feature>
<dbReference type="Pfam" id="PF03796">
    <property type="entry name" value="DnaB_C"/>
    <property type="match status" value="1"/>
</dbReference>
<keyword evidence="14" id="KW-1185">Reference proteome</keyword>
<evidence type="ECO:0000256" key="9">
    <source>
        <dbReference type="ARBA" id="ARBA00023235"/>
    </source>
</evidence>
<keyword evidence="4" id="KW-0547">Nucleotide-binding</keyword>
<evidence type="ECO:0000256" key="4">
    <source>
        <dbReference type="ARBA" id="ARBA00022741"/>
    </source>
</evidence>
<name>B5EC29_CITBB</name>
<dbReference type="Gene3D" id="1.10.860.10">
    <property type="entry name" value="DNAb Helicase, Chain A"/>
    <property type="match status" value="1"/>
</dbReference>
<dbReference type="EMBL" id="CP001124">
    <property type="protein sequence ID" value="ACH40485.1"/>
    <property type="molecule type" value="Genomic_DNA"/>
</dbReference>
<keyword evidence="6 13" id="KW-0347">Helicase</keyword>
<dbReference type="InterPro" id="IPR007693">
    <property type="entry name" value="DNA_helicase_DnaB-like_N"/>
</dbReference>
<evidence type="ECO:0000256" key="2">
    <source>
        <dbReference type="ARBA" id="ARBA00022515"/>
    </source>
</evidence>
<dbReference type="SUPFAM" id="SSF48024">
    <property type="entry name" value="N-terminal domain of DnaB helicase"/>
    <property type="match status" value="1"/>
</dbReference>
<evidence type="ECO:0000256" key="11">
    <source>
        <dbReference type="ARBA" id="ARBA00048954"/>
    </source>
</evidence>
<dbReference type="RefSeq" id="WP_012531921.1">
    <property type="nucleotide sequence ID" value="NC_011146.1"/>
</dbReference>
<reference evidence="13 14" key="1">
    <citation type="submission" date="2008-07" db="EMBL/GenBank/DDBJ databases">
        <title>Complete sequence of Geobacter bemidjiensis BEM.</title>
        <authorList>
            <consortium name="US DOE Joint Genome Institute"/>
            <person name="Lucas S."/>
            <person name="Copeland A."/>
            <person name="Lapidus A."/>
            <person name="Glavina del Rio T."/>
            <person name="Dalin E."/>
            <person name="Tice H."/>
            <person name="Bruce D."/>
            <person name="Goodwin L."/>
            <person name="Pitluck S."/>
            <person name="Kiss H."/>
            <person name="Brettin T."/>
            <person name="Detter J.C."/>
            <person name="Han C."/>
            <person name="Kuske C.R."/>
            <person name="Schmutz J."/>
            <person name="Larimer F."/>
            <person name="Land M."/>
            <person name="Hauser L."/>
            <person name="Kyrpides N."/>
            <person name="Lykidis A."/>
            <person name="Lovley D."/>
            <person name="Richardson P."/>
        </authorList>
    </citation>
    <scope>NUCLEOTIDE SEQUENCE [LARGE SCALE GENOMIC DNA]</scope>
    <source>
        <strain evidence="14">ATCC BAA-1014 / DSM 16622 / JCM 12645 / Bem</strain>
    </source>
</reference>
<dbReference type="InterPro" id="IPR007694">
    <property type="entry name" value="DNA_helicase_DnaB-like_C"/>
</dbReference>
<accession>B5EC29</accession>
<evidence type="ECO:0000259" key="12">
    <source>
        <dbReference type="PROSITE" id="PS51199"/>
    </source>
</evidence>
<evidence type="ECO:0000256" key="1">
    <source>
        <dbReference type="ARBA" id="ARBA00008428"/>
    </source>
</evidence>
<keyword evidence="2" id="KW-0639">Primosome</keyword>
<protein>
    <recommendedName>
        <fullName evidence="10">DNA 5'-3' helicase</fullName>
        <ecNumber evidence="10">5.6.2.3</ecNumber>
    </recommendedName>
</protein>
<dbReference type="GO" id="GO:0005829">
    <property type="term" value="C:cytosol"/>
    <property type="evidence" value="ECO:0007669"/>
    <property type="project" value="TreeGrafter"/>
</dbReference>
<dbReference type="InterPro" id="IPR036185">
    <property type="entry name" value="DNA_heli_DnaB-like_N_sf"/>
</dbReference>
<dbReference type="GO" id="GO:0005524">
    <property type="term" value="F:ATP binding"/>
    <property type="evidence" value="ECO:0007669"/>
    <property type="project" value="UniProtKB-KW"/>
</dbReference>
<dbReference type="STRING" id="404380.Gbem_3492"/>
<keyword evidence="8" id="KW-0238">DNA-binding</keyword>
<sequence length="447" mass="48592">MQREPPPQNIEAEMSVLGAVLIDNPCLKQVRGILDGADFYRESHRLIFHAFLSLQLADSPFDLVTLTKHLRDAGTLEQIGGGAYLAILVDYVPMSANVVHYCKMVKEAATRRQIIAYAQSLITIAHDGCSVAEGLQEAKAGLASIASSMDTYGGVSIADIADMDSRAARYEKQIKTIQQSRFVTGFSRLDSLIRGVAPGEVMTIIAYAGSFKTAFLQNLLLAGAKRTHFFHLFFSLEMPVEKVFEREVQISTGMTGRAVEDTFNVDGGQAMAGTVGAGMVSGGSMGLLVCDKPRLNLEKIARLTELAGQKYGKINAIGIDYMGLLDAPGKTLFDRTAYISAGVKNMAKELGVPVVLLCQINREAAKVEYDIAAHSAKGGGDIEAGADFMLGFYTDEAGDLICKGLKNRNGPKDWRLKVVIDKPSFQFQDMVSYTKPKEEKPKRRTAV</sequence>
<comment type="similarity">
    <text evidence="1">Belongs to the helicase family. DnaB subfamily.</text>
</comment>
<dbReference type="GO" id="GO:0003677">
    <property type="term" value="F:DNA binding"/>
    <property type="evidence" value="ECO:0007669"/>
    <property type="project" value="UniProtKB-KW"/>
</dbReference>
<evidence type="ECO:0000256" key="10">
    <source>
        <dbReference type="ARBA" id="ARBA00044969"/>
    </source>
</evidence>
<dbReference type="SUPFAM" id="SSF52540">
    <property type="entry name" value="P-loop containing nucleoside triphosphate hydrolases"/>
    <property type="match status" value="1"/>
</dbReference>
<reference evidence="13 14" key="2">
    <citation type="journal article" date="2010" name="BMC Genomics">
        <title>The genome of Geobacter bemidjiensis, exemplar for the subsurface clade of Geobacter species that predominate in Fe(III)-reducing subsurface environments.</title>
        <authorList>
            <person name="Aklujkar M."/>
            <person name="Young N.D."/>
            <person name="Holmes D."/>
            <person name="Chavan M."/>
            <person name="Risso C."/>
            <person name="Kiss H.E."/>
            <person name="Han C.S."/>
            <person name="Land M.L."/>
            <person name="Lovley D.R."/>
        </authorList>
    </citation>
    <scope>NUCLEOTIDE SEQUENCE [LARGE SCALE GENOMIC DNA]</scope>
    <source>
        <strain evidence="14">ATCC BAA-1014 / DSM 16622 / JCM 12645 / Bem</strain>
    </source>
</reference>
<dbReference type="Pfam" id="PF00772">
    <property type="entry name" value="DnaB"/>
    <property type="match status" value="1"/>
</dbReference>
<keyword evidence="3" id="KW-0235">DNA replication</keyword>
<dbReference type="AlphaFoldDB" id="B5EC29"/>
<dbReference type="GO" id="GO:0016787">
    <property type="term" value="F:hydrolase activity"/>
    <property type="evidence" value="ECO:0007669"/>
    <property type="project" value="UniProtKB-KW"/>
</dbReference>
<dbReference type="eggNOG" id="COG0305">
    <property type="taxonomic scope" value="Bacteria"/>
</dbReference>
<dbReference type="EC" id="5.6.2.3" evidence="10"/>
<dbReference type="InterPro" id="IPR016136">
    <property type="entry name" value="DNA_helicase_N/primase_C"/>
</dbReference>
<evidence type="ECO:0000256" key="8">
    <source>
        <dbReference type="ARBA" id="ARBA00023125"/>
    </source>
</evidence>
<dbReference type="GO" id="GO:0043139">
    <property type="term" value="F:5'-3' DNA helicase activity"/>
    <property type="evidence" value="ECO:0007669"/>
    <property type="project" value="UniProtKB-EC"/>
</dbReference>
<organism evidence="13 14">
    <name type="scientific">Citrifermentans bemidjiense (strain ATCC BAA-1014 / DSM 16622 / JCM 12645 / Bem)</name>
    <name type="common">Geobacter bemidjiensis</name>
    <dbReference type="NCBI Taxonomy" id="404380"/>
    <lineage>
        <taxon>Bacteria</taxon>
        <taxon>Pseudomonadati</taxon>
        <taxon>Thermodesulfobacteriota</taxon>
        <taxon>Desulfuromonadia</taxon>
        <taxon>Geobacterales</taxon>
        <taxon>Geobacteraceae</taxon>
        <taxon>Citrifermentans</taxon>
    </lineage>
</organism>
<dbReference type="PROSITE" id="PS51199">
    <property type="entry name" value="SF4_HELICASE"/>
    <property type="match status" value="1"/>
</dbReference>
<gene>
    <name evidence="13" type="primary">dnaB-2</name>
    <name evidence="13" type="ordered locus">Gbem_3492</name>
</gene>
<dbReference type="PANTHER" id="PTHR30153">
    <property type="entry name" value="REPLICATIVE DNA HELICASE DNAB"/>
    <property type="match status" value="1"/>
</dbReference>
<proteinExistence type="inferred from homology"/>
<dbReference type="KEGG" id="gbm:Gbem_3492"/>
<dbReference type="Proteomes" id="UP000008825">
    <property type="component" value="Chromosome"/>
</dbReference>
<dbReference type="PANTHER" id="PTHR30153:SF2">
    <property type="entry name" value="REPLICATIVE DNA HELICASE"/>
    <property type="match status" value="1"/>
</dbReference>
<evidence type="ECO:0000256" key="3">
    <source>
        <dbReference type="ARBA" id="ARBA00022705"/>
    </source>
</evidence>